<evidence type="ECO:0000256" key="1">
    <source>
        <dbReference type="SAM" id="SignalP"/>
    </source>
</evidence>
<feature type="signal peptide" evidence="1">
    <location>
        <begin position="1"/>
        <end position="25"/>
    </location>
</feature>
<dbReference type="NCBIfam" id="TIGR02001">
    <property type="entry name" value="gcw_chp"/>
    <property type="match status" value="1"/>
</dbReference>
<evidence type="ECO:0000313" key="3">
    <source>
        <dbReference type="Proteomes" id="UP000092484"/>
    </source>
</evidence>
<organism evidence="2 3">
    <name type="scientific">Erythrobacter dokdonensis DSW-74</name>
    <dbReference type="NCBI Taxonomy" id="1300349"/>
    <lineage>
        <taxon>Bacteria</taxon>
        <taxon>Pseudomonadati</taxon>
        <taxon>Pseudomonadota</taxon>
        <taxon>Alphaproteobacteria</taxon>
        <taxon>Sphingomonadales</taxon>
        <taxon>Erythrobacteraceae</taxon>
        <taxon>Erythrobacter/Porphyrobacter group</taxon>
        <taxon>Erythrobacter</taxon>
    </lineage>
</organism>
<name>A0A1A7BJG9_9SPHN</name>
<sequence length="294" mass="30548">MSRIARGLCVATMSYCLMAAAPSLAEEFALSPQAPPEQPTLTPQTFTLAAARAIAPIADTASGAQDEMEAEAPASDFTFSGNVALATQYRFRGVNLSGSELALQGGFDVVHASGFYAGTWASTLDNDTVGYGSLELDLYGGWSGPLSEGLTADVGFIAYTYPDAPAGNFDYYEVFANLAFTLGPAATTVGVNYDPKQDGLDFGGLTRDNLYIYTDVGIGIPDTPVTINAHLGYTDGSLTFTNNSKSWDWSIGASVPLVGPLTASVAYIDAEADVATGAFNPTSSAVVGILSATF</sequence>
<protein>
    <submittedName>
        <fullName evidence="2">Gcw_chp domain-containing protein</fullName>
    </submittedName>
</protein>
<dbReference type="STRING" id="1300349.I603_1743"/>
<proteinExistence type="predicted"/>
<keyword evidence="1" id="KW-0732">Signal</keyword>
<feature type="chain" id="PRO_5008355139" evidence="1">
    <location>
        <begin position="26"/>
        <end position="294"/>
    </location>
</feature>
<dbReference type="InterPro" id="IPR010239">
    <property type="entry name" value="CHP02001"/>
</dbReference>
<dbReference type="RefSeq" id="WP_084439983.1">
    <property type="nucleotide sequence ID" value="NZ_LZYB01000003.1"/>
</dbReference>
<dbReference type="Pfam" id="PF09694">
    <property type="entry name" value="Gcw_chp"/>
    <property type="match status" value="1"/>
</dbReference>
<dbReference type="EMBL" id="LZYB01000003">
    <property type="protein sequence ID" value="OBV11335.1"/>
    <property type="molecule type" value="Genomic_DNA"/>
</dbReference>
<evidence type="ECO:0000313" key="2">
    <source>
        <dbReference type="EMBL" id="OBV11335.1"/>
    </source>
</evidence>
<accession>A0A1A7BJG9</accession>
<keyword evidence="3" id="KW-1185">Reference proteome</keyword>
<comment type="caution">
    <text evidence="2">The sequence shown here is derived from an EMBL/GenBank/DDBJ whole genome shotgun (WGS) entry which is preliminary data.</text>
</comment>
<gene>
    <name evidence="2" type="ORF">I603_1743</name>
</gene>
<dbReference type="PATRIC" id="fig|1300349.4.peg.1735"/>
<dbReference type="AlphaFoldDB" id="A0A1A7BJG9"/>
<reference evidence="2 3" key="1">
    <citation type="submission" date="2016-06" db="EMBL/GenBank/DDBJ databases">
        <title>Genome sequence of Porphyrobacter dokdonensis DSW-74.</title>
        <authorList>
            <person name="Kim J.F."/>
            <person name="Song J.Y."/>
        </authorList>
    </citation>
    <scope>NUCLEOTIDE SEQUENCE [LARGE SCALE GENOMIC DNA]</scope>
    <source>
        <strain evidence="2 3">DSW-74</strain>
    </source>
</reference>
<dbReference type="Proteomes" id="UP000092484">
    <property type="component" value="Unassembled WGS sequence"/>
</dbReference>